<dbReference type="PANTHER" id="PTHR44591:SF25">
    <property type="entry name" value="CHEMOTAXIS TWO-COMPONENT RESPONSE REGULATOR"/>
    <property type="match status" value="1"/>
</dbReference>
<accession>A0ABS7AHW8</accession>
<protein>
    <submittedName>
        <fullName evidence="4">Response regulator</fullName>
    </submittedName>
</protein>
<evidence type="ECO:0000313" key="4">
    <source>
        <dbReference type="EMBL" id="MBW6401312.1"/>
    </source>
</evidence>
<dbReference type="Pfam" id="PF00072">
    <property type="entry name" value="Response_reg"/>
    <property type="match status" value="1"/>
</dbReference>
<evidence type="ECO:0000259" key="3">
    <source>
        <dbReference type="PROSITE" id="PS50110"/>
    </source>
</evidence>
<dbReference type="InterPro" id="IPR011006">
    <property type="entry name" value="CheY-like_superfamily"/>
</dbReference>
<feature type="domain" description="Response regulatory" evidence="3">
    <location>
        <begin position="27"/>
        <end position="141"/>
    </location>
</feature>
<name>A0ABS7AHW8_9PROT</name>
<dbReference type="RefSeq" id="WP_219765902.1">
    <property type="nucleotide sequence ID" value="NZ_JAHYBZ010000011.1"/>
</dbReference>
<dbReference type="SUPFAM" id="SSF52172">
    <property type="entry name" value="CheY-like"/>
    <property type="match status" value="1"/>
</dbReference>
<evidence type="ECO:0000256" key="2">
    <source>
        <dbReference type="PROSITE-ProRule" id="PRU00169"/>
    </source>
</evidence>
<reference evidence="4 5" key="1">
    <citation type="submission" date="2021-07" db="EMBL/GenBank/DDBJ databases">
        <authorList>
            <person name="So Y."/>
        </authorList>
    </citation>
    <scope>NUCLEOTIDE SEQUENCE [LARGE SCALE GENOMIC DNA]</scope>
    <source>
        <strain evidence="4 5">HJA6</strain>
    </source>
</reference>
<feature type="modified residue" description="4-aspartylphosphate" evidence="2">
    <location>
        <position position="76"/>
    </location>
</feature>
<organism evidence="4 5">
    <name type="scientific">Roseomonas alba</name>
    <dbReference type="NCBI Taxonomy" id="2846776"/>
    <lineage>
        <taxon>Bacteria</taxon>
        <taxon>Pseudomonadati</taxon>
        <taxon>Pseudomonadota</taxon>
        <taxon>Alphaproteobacteria</taxon>
        <taxon>Acetobacterales</taxon>
        <taxon>Roseomonadaceae</taxon>
        <taxon>Roseomonas</taxon>
    </lineage>
</organism>
<dbReference type="EMBL" id="JAHYBZ010000011">
    <property type="protein sequence ID" value="MBW6401312.1"/>
    <property type="molecule type" value="Genomic_DNA"/>
</dbReference>
<evidence type="ECO:0000313" key="5">
    <source>
        <dbReference type="Proteomes" id="UP001196565"/>
    </source>
</evidence>
<dbReference type="Proteomes" id="UP001196565">
    <property type="component" value="Unassembled WGS sequence"/>
</dbReference>
<comment type="caution">
    <text evidence="4">The sequence shown here is derived from an EMBL/GenBank/DDBJ whole genome shotgun (WGS) entry which is preliminary data.</text>
</comment>
<sequence length="152" mass="16479">MSSHAAHRTLPLMMRRGSVIRMNPVPLVAVIDDDEAVQGALSSLLRSLGYAVRCYGSAREFLGDDAQPQPACLILDVQMPGMTGPELQAVLVESGRSIPIIFLTAFPTEVIRRQVMQAGARAYLDKPVDGDTIELQLMHALVDEKAARPRGA</sequence>
<evidence type="ECO:0000256" key="1">
    <source>
        <dbReference type="ARBA" id="ARBA00022553"/>
    </source>
</evidence>
<dbReference type="PROSITE" id="PS50110">
    <property type="entry name" value="RESPONSE_REGULATORY"/>
    <property type="match status" value="1"/>
</dbReference>
<keyword evidence="1 2" id="KW-0597">Phosphoprotein</keyword>
<dbReference type="Gene3D" id="3.40.50.2300">
    <property type="match status" value="1"/>
</dbReference>
<gene>
    <name evidence="4" type="ORF">KPL78_25870</name>
</gene>
<dbReference type="InterPro" id="IPR001789">
    <property type="entry name" value="Sig_transdc_resp-reg_receiver"/>
</dbReference>
<dbReference type="PANTHER" id="PTHR44591">
    <property type="entry name" value="STRESS RESPONSE REGULATOR PROTEIN 1"/>
    <property type="match status" value="1"/>
</dbReference>
<dbReference type="SMART" id="SM00448">
    <property type="entry name" value="REC"/>
    <property type="match status" value="1"/>
</dbReference>
<dbReference type="InterPro" id="IPR050595">
    <property type="entry name" value="Bact_response_regulator"/>
</dbReference>
<proteinExistence type="predicted"/>
<keyword evidence="5" id="KW-1185">Reference proteome</keyword>